<gene>
    <name evidence="1" type="ORF">HMPREF9997_01608</name>
</gene>
<dbReference type="HOGENOM" id="CLU_103273_0_0_11"/>
<evidence type="ECO:0000313" key="1">
    <source>
        <dbReference type="EMBL" id="EKX89913.1"/>
    </source>
</evidence>
<comment type="caution">
    <text evidence="1">The sequence shown here is derived from an EMBL/GenBank/DDBJ whole genome shotgun (WGS) entry which is preliminary data.</text>
</comment>
<organism evidence="1 2">
    <name type="scientific">Corynebacterium durum F0235</name>
    <dbReference type="NCBI Taxonomy" id="1035195"/>
    <lineage>
        <taxon>Bacteria</taxon>
        <taxon>Bacillati</taxon>
        <taxon>Actinomycetota</taxon>
        <taxon>Actinomycetes</taxon>
        <taxon>Mycobacteriales</taxon>
        <taxon>Corynebacteriaceae</taxon>
        <taxon>Corynebacterium</taxon>
    </lineage>
</organism>
<dbReference type="EMBL" id="AMEM01000019">
    <property type="protein sequence ID" value="EKX89913.1"/>
    <property type="molecule type" value="Genomic_DNA"/>
</dbReference>
<dbReference type="Proteomes" id="UP000010445">
    <property type="component" value="Unassembled WGS sequence"/>
</dbReference>
<reference evidence="1 2" key="1">
    <citation type="submission" date="2012-05" db="EMBL/GenBank/DDBJ databases">
        <authorList>
            <person name="Weinstock G."/>
            <person name="Sodergren E."/>
            <person name="Lobos E.A."/>
            <person name="Fulton L."/>
            <person name="Fulton R."/>
            <person name="Courtney L."/>
            <person name="Fronick C."/>
            <person name="O'Laughlin M."/>
            <person name="Godfrey J."/>
            <person name="Wilson R.M."/>
            <person name="Miner T."/>
            <person name="Farmer C."/>
            <person name="Delehaunty K."/>
            <person name="Cordes M."/>
            <person name="Minx P."/>
            <person name="Tomlinson C."/>
            <person name="Chen J."/>
            <person name="Wollam A."/>
            <person name="Pepin K.H."/>
            <person name="Bhonagiri V."/>
            <person name="Zhang X."/>
            <person name="Suruliraj S."/>
            <person name="Warren W."/>
            <person name="Mitreva M."/>
            <person name="Mardis E.R."/>
            <person name="Wilson R.K."/>
        </authorList>
    </citation>
    <scope>NUCLEOTIDE SEQUENCE [LARGE SCALE GENOMIC DNA]</scope>
    <source>
        <strain evidence="1 2">F0235</strain>
    </source>
</reference>
<name>L1MF92_9CORY</name>
<keyword evidence="2" id="KW-1185">Reference proteome</keyword>
<protein>
    <submittedName>
        <fullName evidence="1">Uncharacterized protein</fullName>
    </submittedName>
</protein>
<dbReference type="STRING" id="1035195.HMPREF9997_01608"/>
<dbReference type="OrthoDB" id="4408123at2"/>
<accession>L1MF92</accession>
<sequence length="194" mass="21297">MTTSIRTSLDLGTVLPRLERNDHNAAGMLQQPPSISLSPQLVARFYSNGTQVTHEQLDEVGVGVLHLWDHAAENLVEQCGDGTTIKLKMRNAGVLVGLDVVGCQVSLGVDKRGEQVEPTTLVTHPHTFDALDRHMRALLRAEPTYYAPTPQVLLAVHPRTDVATLQVWLAATEVTLTATPFTCLYGYPRPVRLQ</sequence>
<dbReference type="RefSeq" id="WP_006063837.1">
    <property type="nucleotide sequence ID" value="NZ_KB290831.1"/>
</dbReference>
<dbReference type="AlphaFoldDB" id="L1MF92"/>
<dbReference type="PATRIC" id="fig|1035195.3.peg.1449"/>
<evidence type="ECO:0000313" key="2">
    <source>
        <dbReference type="Proteomes" id="UP000010445"/>
    </source>
</evidence>
<proteinExistence type="predicted"/>